<protein>
    <recommendedName>
        <fullName evidence="18">TonB-dependent receptor</fullName>
    </recommendedName>
</protein>
<keyword evidence="8 12" id="KW-0798">TonB box</keyword>
<dbReference type="Pfam" id="PF07715">
    <property type="entry name" value="Plug"/>
    <property type="match status" value="1"/>
</dbReference>
<dbReference type="PANTHER" id="PTHR32552:SF81">
    <property type="entry name" value="TONB-DEPENDENT OUTER MEMBRANE RECEPTOR"/>
    <property type="match status" value="1"/>
</dbReference>
<dbReference type="InterPro" id="IPR039426">
    <property type="entry name" value="TonB-dep_rcpt-like"/>
</dbReference>
<evidence type="ECO:0000256" key="10">
    <source>
        <dbReference type="ARBA" id="ARBA00023237"/>
    </source>
</evidence>
<comment type="similarity">
    <text evidence="11 12">Belongs to the TonB-dependent receptor family.</text>
</comment>
<proteinExistence type="inferred from homology"/>
<evidence type="ECO:0000259" key="15">
    <source>
        <dbReference type="Pfam" id="PF07715"/>
    </source>
</evidence>
<comment type="caution">
    <text evidence="16">The sequence shown here is derived from an EMBL/GenBank/DDBJ whole genome shotgun (WGS) entry which is preliminary data.</text>
</comment>
<accession>A0A258HLF5</accession>
<feature type="domain" description="TonB-dependent receptor plug" evidence="15">
    <location>
        <begin position="57"/>
        <end position="155"/>
    </location>
</feature>
<evidence type="ECO:0000256" key="12">
    <source>
        <dbReference type="RuleBase" id="RU003357"/>
    </source>
</evidence>
<dbReference type="PANTHER" id="PTHR32552">
    <property type="entry name" value="FERRICHROME IRON RECEPTOR-RELATED"/>
    <property type="match status" value="1"/>
</dbReference>
<evidence type="ECO:0000256" key="8">
    <source>
        <dbReference type="ARBA" id="ARBA00023077"/>
    </source>
</evidence>
<keyword evidence="7" id="KW-0406">Ion transport</keyword>
<evidence type="ECO:0000256" key="5">
    <source>
        <dbReference type="ARBA" id="ARBA00022692"/>
    </source>
</evidence>
<evidence type="ECO:0000256" key="11">
    <source>
        <dbReference type="PROSITE-ProRule" id="PRU01360"/>
    </source>
</evidence>
<feature type="signal peptide" evidence="13">
    <location>
        <begin position="1"/>
        <end position="25"/>
    </location>
</feature>
<comment type="subcellular location">
    <subcellularLocation>
        <location evidence="1 11">Cell outer membrane</location>
        <topology evidence="1 11">Multi-pass membrane protein</topology>
    </subcellularLocation>
</comment>
<evidence type="ECO:0008006" key="18">
    <source>
        <dbReference type="Google" id="ProtNLM"/>
    </source>
</evidence>
<evidence type="ECO:0000313" key="16">
    <source>
        <dbReference type="EMBL" id="OYX57619.1"/>
    </source>
</evidence>
<evidence type="ECO:0000256" key="2">
    <source>
        <dbReference type="ARBA" id="ARBA00022448"/>
    </source>
</evidence>
<sequence>MARHTLLAGASALALIMSSAVGLNAAHAQSGPAPAEEDQATALGDIVVVARRSEERLQDVPLSVTGISAEDLESRTITTGTDLQKLVPTLSVGVSIFGGAQQFSLRGVRTGVVSYLNEVPVNGVLADQMLWDLASIQAVSGPQGTLFGKNSTGGAVLFVQNTPTDEFEGYLEGRIGSYNLYEGTAVVNLPVNDMLALRFGARVTRRDGIIDNLTGPDLQKLDHRSVRFSARFTPNAYLSNVTTFNLADRDDTPYAQISGAGPGTPTCPTALPACIYGALYGTELAAQRARGIRTVSIPLNASQTATPWQFTNALTGYFGSVTAKYIFGYQKNEDRQFTSQLSIPLPVIIGLNENNTSLTTHEAQLLGTAFGARLSWVTGLYSSANDVNNFNSYLLFAPVGTPHNVNTTQQTGGNTTTDSWAVYAQGTLAVTERLNLTAGIRYTEDDVKTAQFGFSPGLRCNLPAALPSVNITTCTQRIAAQTDAVTYNLSIDFKATEDVLLYATTRKGYNAGGFNANINDPDLEVVRPEFITDYEAGLKADWSLGGIPIRTNLSAFYAEYTDIQRTTSLLFQNLVVTGNFNAAEATIYGGQIELLTRPLEPLTIQASYGYLHTQYDRYQNAILGDVSGNRFAQAPQDSVNLSATWRHPLSVGELVGHIGYAYISEVAFADDNLTTPGNIAPAYGLIDMRLDWKDVGGRGIDLGVYVKNATDEDYLLNTTDRTRPFGFLSQLYGDPRTFGFEVRYAL</sequence>
<evidence type="ECO:0000256" key="4">
    <source>
        <dbReference type="ARBA" id="ARBA00022496"/>
    </source>
</evidence>
<dbReference type="InterPro" id="IPR036942">
    <property type="entry name" value="Beta-barrel_TonB_sf"/>
</dbReference>
<keyword evidence="6" id="KW-0408">Iron</keyword>
<dbReference type="Pfam" id="PF00593">
    <property type="entry name" value="TonB_dep_Rec_b-barrel"/>
    <property type="match status" value="1"/>
</dbReference>
<dbReference type="SUPFAM" id="SSF56935">
    <property type="entry name" value="Porins"/>
    <property type="match status" value="1"/>
</dbReference>
<dbReference type="AlphaFoldDB" id="A0A258HLF5"/>
<dbReference type="GO" id="GO:0006826">
    <property type="term" value="P:iron ion transport"/>
    <property type="evidence" value="ECO:0007669"/>
    <property type="project" value="UniProtKB-KW"/>
</dbReference>
<feature type="domain" description="TonB-dependent receptor-like beta-barrel" evidence="14">
    <location>
        <begin position="294"/>
        <end position="708"/>
    </location>
</feature>
<dbReference type="GO" id="GO:0009279">
    <property type="term" value="C:cell outer membrane"/>
    <property type="evidence" value="ECO:0007669"/>
    <property type="project" value="UniProtKB-SubCell"/>
</dbReference>
<keyword evidence="2 11" id="KW-0813">Transport</keyword>
<evidence type="ECO:0000259" key="14">
    <source>
        <dbReference type="Pfam" id="PF00593"/>
    </source>
</evidence>
<evidence type="ECO:0000256" key="1">
    <source>
        <dbReference type="ARBA" id="ARBA00004571"/>
    </source>
</evidence>
<dbReference type="EMBL" id="NCEQ01000005">
    <property type="protein sequence ID" value="OYX57619.1"/>
    <property type="molecule type" value="Genomic_DNA"/>
</dbReference>
<keyword evidence="3 11" id="KW-1134">Transmembrane beta strand</keyword>
<dbReference type="PROSITE" id="PS52016">
    <property type="entry name" value="TONB_DEPENDENT_REC_3"/>
    <property type="match status" value="1"/>
</dbReference>
<keyword evidence="13" id="KW-0732">Signal</keyword>
<keyword evidence="9 11" id="KW-0472">Membrane</keyword>
<name>A0A258HLF5_9CAUL</name>
<gene>
    <name evidence="16" type="ORF">B7Y86_05655</name>
</gene>
<keyword evidence="5 11" id="KW-0812">Transmembrane</keyword>
<evidence type="ECO:0000256" key="7">
    <source>
        <dbReference type="ARBA" id="ARBA00023065"/>
    </source>
</evidence>
<dbReference type="InterPro" id="IPR000531">
    <property type="entry name" value="Beta-barrel_TonB"/>
</dbReference>
<reference evidence="16 17" key="1">
    <citation type="submission" date="2017-03" db="EMBL/GenBank/DDBJ databases">
        <title>Lifting the veil on microbial sulfur biogeochemistry in mining wastewaters.</title>
        <authorList>
            <person name="Kantor R.S."/>
            <person name="Colenbrander Nelson T."/>
            <person name="Marshall S."/>
            <person name="Bennett D."/>
            <person name="Apte S."/>
            <person name="Camacho D."/>
            <person name="Thomas B.C."/>
            <person name="Warren L.A."/>
            <person name="Banfield J.F."/>
        </authorList>
    </citation>
    <scope>NUCLEOTIDE SEQUENCE [LARGE SCALE GENOMIC DNA]</scope>
    <source>
        <strain evidence="16">32-68-21</strain>
    </source>
</reference>
<evidence type="ECO:0000313" key="17">
    <source>
        <dbReference type="Proteomes" id="UP000216147"/>
    </source>
</evidence>
<organism evidence="16 17">
    <name type="scientific">Brevundimonas subvibrioides</name>
    <dbReference type="NCBI Taxonomy" id="74313"/>
    <lineage>
        <taxon>Bacteria</taxon>
        <taxon>Pseudomonadati</taxon>
        <taxon>Pseudomonadota</taxon>
        <taxon>Alphaproteobacteria</taxon>
        <taxon>Caulobacterales</taxon>
        <taxon>Caulobacteraceae</taxon>
        <taxon>Brevundimonas</taxon>
    </lineage>
</organism>
<dbReference type="Proteomes" id="UP000216147">
    <property type="component" value="Unassembled WGS sequence"/>
</dbReference>
<dbReference type="Gene3D" id="2.40.170.20">
    <property type="entry name" value="TonB-dependent receptor, beta-barrel domain"/>
    <property type="match status" value="1"/>
</dbReference>
<evidence type="ECO:0000256" key="3">
    <source>
        <dbReference type="ARBA" id="ARBA00022452"/>
    </source>
</evidence>
<evidence type="ECO:0000256" key="6">
    <source>
        <dbReference type="ARBA" id="ARBA00023004"/>
    </source>
</evidence>
<keyword evidence="4" id="KW-0410">Iron transport</keyword>
<evidence type="ECO:0000256" key="13">
    <source>
        <dbReference type="SAM" id="SignalP"/>
    </source>
</evidence>
<evidence type="ECO:0000256" key="9">
    <source>
        <dbReference type="ARBA" id="ARBA00023136"/>
    </source>
</evidence>
<dbReference type="InterPro" id="IPR012910">
    <property type="entry name" value="Plug_dom"/>
</dbReference>
<keyword evidence="10 11" id="KW-0998">Cell outer membrane</keyword>
<feature type="chain" id="PRO_5012853139" description="TonB-dependent receptor" evidence="13">
    <location>
        <begin position="26"/>
        <end position="746"/>
    </location>
</feature>